<evidence type="ECO:0000259" key="1">
    <source>
        <dbReference type="Pfam" id="PF13614"/>
    </source>
</evidence>
<accession>A0A0T5Z4E9</accession>
<dbReference type="SUPFAM" id="SSF52540">
    <property type="entry name" value="P-loop containing nucleoside triphosphate hydrolases"/>
    <property type="match status" value="1"/>
</dbReference>
<evidence type="ECO:0000313" key="2">
    <source>
        <dbReference type="EMBL" id="KRT54621.1"/>
    </source>
</evidence>
<dbReference type="EMBL" id="LMXI01000476">
    <property type="protein sequence ID" value="KRT57772.1"/>
    <property type="molecule type" value="Genomic_DNA"/>
</dbReference>
<protein>
    <submittedName>
        <fullName evidence="3">Cellulose biosynthesis protein BcsQ</fullName>
    </submittedName>
</protein>
<organism evidence="3 4">
    <name type="scientific">endosymbiont of Ridgeia piscesae</name>
    <dbReference type="NCBI Taxonomy" id="54398"/>
    <lineage>
        <taxon>Bacteria</taxon>
        <taxon>Pseudomonadati</taxon>
        <taxon>Pseudomonadota</taxon>
        <taxon>Gammaproteobacteria</taxon>
        <taxon>sulfur-oxidizing symbionts</taxon>
    </lineage>
</organism>
<evidence type="ECO:0000313" key="4">
    <source>
        <dbReference type="Proteomes" id="UP000051276"/>
    </source>
</evidence>
<dbReference type="CDD" id="cd02042">
    <property type="entry name" value="ParAB_family"/>
    <property type="match status" value="1"/>
</dbReference>
<dbReference type="Proteomes" id="UP000051276">
    <property type="component" value="Unassembled WGS sequence"/>
</dbReference>
<name>A0A0T5Z4E9_9GAMM</name>
<dbReference type="InterPro" id="IPR025669">
    <property type="entry name" value="AAA_dom"/>
</dbReference>
<dbReference type="Proteomes" id="UP000051634">
    <property type="component" value="Unassembled WGS sequence"/>
</dbReference>
<dbReference type="OrthoDB" id="9799330at2"/>
<evidence type="ECO:0000313" key="3">
    <source>
        <dbReference type="EMBL" id="KRT57772.1"/>
    </source>
</evidence>
<dbReference type="InterPro" id="IPR050678">
    <property type="entry name" value="DNA_Partitioning_ATPase"/>
</dbReference>
<dbReference type="PANTHER" id="PTHR13696">
    <property type="entry name" value="P-LOOP CONTAINING NUCLEOSIDE TRIPHOSPHATE HYDROLASE"/>
    <property type="match status" value="1"/>
</dbReference>
<dbReference type="RefSeq" id="WP_005965930.1">
    <property type="nucleotide sequence ID" value="NZ_KQ556949.1"/>
</dbReference>
<keyword evidence="5" id="KW-1185">Reference proteome</keyword>
<evidence type="ECO:0000313" key="5">
    <source>
        <dbReference type="Proteomes" id="UP000051634"/>
    </source>
</evidence>
<dbReference type="Gene3D" id="3.40.50.300">
    <property type="entry name" value="P-loop containing nucleotide triphosphate hydrolases"/>
    <property type="match status" value="1"/>
</dbReference>
<dbReference type="AlphaFoldDB" id="A0A0T5Z4E9"/>
<reference evidence="4 5" key="1">
    <citation type="submission" date="2015-11" db="EMBL/GenBank/DDBJ databases">
        <title>The genome of Candidatus Endoriftia persephone in Ridgeia piscesae and population structure of the North Eastern Pacific vestimentiferan symbionts.</title>
        <authorList>
            <person name="Perez M."/>
            <person name="Juniper K.S."/>
        </authorList>
    </citation>
    <scope>NUCLEOTIDE SEQUENCE [LARGE SCALE GENOMIC DNA]</scope>
    <source>
        <strain evidence="3">Ind10</strain>
        <strain evidence="2">Ind11</strain>
    </source>
</reference>
<proteinExistence type="predicted"/>
<dbReference type="Pfam" id="PF13614">
    <property type="entry name" value="AAA_31"/>
    <property type="match status" value="1"/>
</dbReference>
<dbReference type="PANTHER" id="PTHR13696:SF52">
    <property type="entry name" value="PARA FAMILY PROTEIN CT_582"/>
    <property type="match status" value="1"/>
</dbReference>
<dbReference type="PATRIC" id="fig|54398.3.peg.1360"/>
<dbReference type="EMBL" id="LDXT01000089">
    <property type="protein sequence ID" value="KRT54621.1"/>
    <property type="molecule type" value="Genomic_DNA"/>
</dbReference>
<dbReference type="STRING" id="54398.Ga0074115_10832"/>
<dbReference type="InterPro" id="IPR027417">
    <property type="entry name" value="P-loop_NTPase"/>
</dbReference>
<gene>
    <name evidence="2" type="ORF">Ga0074115_10832</name>
    <name evidence="3" type="ORF">Ga0076813_12183</name>
</gene>
<sequence length="247" mass="28023">MKIIGVYNIKGGVGKTATAVNLAYLCARAGYRTLIWDLDPQAAATFYFRIKPKVKGGGKGLLNGRVELDRVVKGTDFENLDLLPADFSYRNMDLKLEEAKKPTKQLLRLLRPLSEEYDYIFLDCPPSISLVSENIFRAADGLLLPLIPTTLSLRTFKQLLDFLEGHRIAGFELMPFFSMVDRRKRMHLDVMQSLPDAHGELLKSVIPYASDVERMGIYRMPVAEFAHRSPAAKAYEVLWQEVGQRLR</sequence>
<comment type="caution">
    <text evidence="3">The sequence shown here is derived from an EMBL/GenBank/DDBJ whole genome shotgun (WGS) entry which is preliminary data.</text>
</comment>
<feature type="domain" description="AAA" evidence="1">
    <location>
        <begin position="1"/>
        <end position="164"/>
    </location>
</feature>